<keyword evidence="2" id="KW-0472">Membrane</keyword>
<proteinExistence type="predicted"/>
<reference evidence="4 5" key="1">
    <citation type="submission" date="2018-10" db="EMBL/GenBank/DDBJ databases">
        <title>Natrarchaeobius chitinivorans gen. nov., sp. nov., and Natrarchaeobius haloalkaliphilus sp. nov., alkaliphilic, chitin-utilizing haloarchaea from hypersaline alkaline lakes.</title>
        <authorList>
            <person name="Sorokin D.Y."/>
            <person name="Elcheninov A.G."/>
            <person name="Kostrikina N.A."/>
            <person name="Bale N.J."/>
            <person name="Sinninghe Damste J.S."/>
            <person name="Khijniak T.V."/>
            <person name="Kublanov I.V."/>
            <person name="Toshchakov S.V."/>
        </authorList>
    </citation>
    <scope>NUCLEOTIDE SEQUENCE [LARGE SCALE GENOMIC DNA]</scope>
    <source>
        <strain evidence="4 5">AArcht4T</strain>
    </source>
</reference>
<feature type="region of interest" description="Disordered" evidence="1">
    <location>
        <begin position="121"/>
        <end position="143"/>
    </location>
</feature>
<dbReference type="OrthoDB" id="178074at2157"/>
<evidence type="ECO:0000256" key="1">
    <source>
        <dbReference type="SAM" id="MobiDB-lite"/>
    </source>
</evidence>
<dbReference type="AlphaFoldDB" id="A0A3N6MEW9"/>
<evidence type="ECO:0000313" key="5">
    <source>
        <dbReference type="Proteomes" id="UP000282323"/>
    </source>
</evidence>
<dbReference type="Proteomes" id="UP000282323">
    <property type="component" value="Unassembled WGS sequence"/>
</dbReference>
<evidence type="ECO:0000256" key="2">
    <source>
        <dbReference type="SAM" id="Phobius"/>
    </source>
</evidence>
<accession>A0A3N6MEW9</accession>
<protein>
    <submittedName>
        <fullName evidence="4">SHOCT domain-containing protein</fullName>
    </submittedName>
</protein>
<organism evidence="4 5">
    <name type="scientific">Natrarchaeobius chitinivorans</name>
    <dbReference type="NCBI Taxonomy" id="1679083"/>
    <lineage>
        <taxon>Archaea</taxon>
        <taxon>Methanobacteriati</taxon>
        <taxon>Methanobacteriota</taxon>
        <taxon>Stenosarchaea group</taxon>
        <taxon>Halobacteria</taxon>
        <taxon>Halobacteriales</taxon>
        <taxon>Natrialbaceae</taxon>
        <taxon>Natrarchaeobius</taxon>
    </lineage>
</organism>
<evidence type="ECO:0000313" key="4">
    <source>
        <dbReference type="EMBL" id="RQG95220.1"/>
    </source>
</evidence>
<keyword evidence="5" id="KW-1185">Reference proteome</keyword>
<dbReference type="RefSeq" id="WP_124195438.1">
    <property type="nucleotide sequence ID" value="NZ_REGA01000006.1"/>
</dbReference>
<dbReference type="Pfam" id="PF09851">
    <property type="entry name" value="SHOCT"/>
    <property type="match status" value="1"/>
</dbReference>
<dbReference type="EMBL" id="REGA01000006">
    <property type="protein sequence ID" value="RQG95220.1"/>
    <property type="molecule type" value="Genomic_DNA"/>
</dbReference>
<sequence length="143" mass="15134">MAGNWSGAELSMPVAVVVVGVLLAFVGLAAIDTSVAIIVAIFAFVFGGEILRQFAAAVGEADDEPIEDGTTADEDVAGALERLRTRYADGELSDAEFERRLEILLETETVADVERYLADEGRAGATEHRSSDTRDGALERSSG</sequence>
<gene>
    <name evidence="4" type="ORF">EA473_09775</name>
</gene>
<keyword evidence="2" id="KW-1133">Transmembrane helix</keyword>
<comment type="caution">
    <text evidence="4">The sequence shown here is derived from an EMBL/GenBank/DDBJ whole genome shotgun (WGS) entry which is preliminary data.</text>
</comment>
<keyword evidence="2" id="KW-0812">Transmembrane</keyword>
<evidence type="ECO:0000259" key="3">
    <source>
        <dbReference type="Pfam" id="PF09851"/>
    </source>
</evidence>
<feature type="domain" description="SHOCT" evidence="3">
    <location>
        <begin position="79"/>
        <end position="105"/>
    </location>
</feature>
<dbReference type="InterPro" id="IPR018649">
    <property type="entry name" value="SHOCT"/>
</dbReference>
<name>A0A3N6MEW9_NATCH</name>
<feature type="transmembrane region" description="Helical" evidence="2">
    <location>
        <begin position="12"/>
        <end position="45"/>
    </location>
</feature>